<name>A0A9Q1BVG1_HOLLE</name>
<dbReference type="PANTHER" id="PTHR45632">
    <property type="entry name" value="LD33804P"/>
    <property type="match status" value="1"/>
</dbReference>
<dbReference type="InterPro" id="IPR006652">
    <property type="entry name" value="Kelch_1"/>
</dbReference>
<keyword evidence="5" id="KW-1185">Reference proteome</keyword>
<keyword evidence="2" id="KW-0677">Repeat</keyword>
<accession>A0A9Q1BVG1</accession>
<dbReference type="Pfam" id="PF24681">
    <property type="entry name" value="Kelch_KLHDC2_KLHL20_DRC7"/>
    <property type="match status" value="1"/>
</dbReference>
<reference evidence="4" key="1">
    <citation type="submission" date="2021-10" db="EMBL/GenBank/DDBJ databases">
        <title>Tropical sea cucumber genome reveals ecological adaptation and Cuvierian tubules defense mechanism.</title>
        <authorList>
            <person name="Chen T."/>
        </authorList>
    </citation>
    <scope>NUCLEOTIDE SEQUENCE</scope>
    <source>
        <strain evidence="4">Nanhai2018</strain>
        <tissue evidence="4">Muscle</tissue>
    </source>
</reference>
<keyword evidence="1" id="KW-0880">Kelch repeat</keyword>
<evidence type="ECO:0000313" key="4">
    <source>
        <dbReference type="EMBL" id="KAJ8033354.1"/>
    </source>
</evidence>
<dbReference type="Pfam" id="PF00651">
    <property type="entry name" value="BTB"/>
    <property type="match status" value="1"/>
</dbReference>
<dbReference type="SUPFAM" id="SSF54695">
    <property type="entry name" value="POZ domain"/>
    <property type="match status" value="1"/>
</dbReference>
<dbReference type="PROSITE" id="PS50097">
    <property type="entry name" value="BTB"/>
    <property type="match status" value="1"/>
</dbReference>
<sequence>MDLRLKRPKSFHEAGDSINGSSQLLLSISKKKDFANSAMQSLNDFRESGVLCDVKLVADSAVSLDTEENTCNKGLQAHRCILAARSDYFKAMFTIGMSESNQQTIKIHDVSHNILKKVIDFLYKGSCKITKGEVHDITAAAAMMQIPSLFDVCREFLTEHLDVYNVFHVWSLADSHQVIDLLRCCAEFIPNHLGVLLEQEEFFCLPASMVHAILKFPKVNLGPQYNLHILRDALRKWMVVNEDKVDQKQKLESHVDCEKLDISFRTDSEESPSHTRRLEATSRITEFPACFSLIAVMGGFLQSRTGGQCPTANTVEILDTSSLTWVNSCIIRTDDRPILFRTVFPVDGMFFFLSQSSLRFQSFLGVNLYRFEPVLSRWIEVRRVQEGEALARLAKSTSHVRAMAEGGEEIFFCGSVTVKSADSGKVAFKINVKKNTVNELPDLPSPRYHHGAVVVDGDLFVIGGSTITGEPLASVLILRKGQNEWGEGFPMSSARAGPGVAVLGDYIYAVGGTSVAKRLKTVERYHIKSNRWEPVPAMSCPRAFPGVIAAGDGLFVFGGKSYAGTSEDSGARNVLRSCEKYNPGTKSWMQLPDMEKCRCEMITLTV</sequence>
<dbReference type="InterPro" id="IPR000210">
    <property type="entry name" value="BTB/POZ_dom"/>
</dbReference>
<dbReference type="Gene3D" id="2.120.10.80">
    <property type="entry name" value="Kelch-type beta propeller"/>
    <property type="match status" value="1"/>
</dbReference>
<dbReference type="Gene3D" id="3.30.710.10">
    <property type="entry name" value="Potassium Channel Kv1.1, Chain A"/>
    <property type="match status" value="1"/>
</dbReference>
<comment type="caution">
    <text evidence="4">The sequence shown here is derived from an EMBL/GenBank/DDBJ whole genome shotgun (WGS) entry which is preliminary data.</text>
</comment>
<evidence type="ECO:0000256" key="2">
    <source>
        <dbReference type="ARBA" id="ARBA00022737"/>
    </source>
</evidence>
<dbReference type="SMART" id="SM00225">
    <property type="entry name" value="BTB"/>
    <property type="match status" value="1"/>
</dbReference>
<gene>
    <name evidence="4" type="ORF">HOLleu_23566</name>
</gene>
<dbReference type="PIRSF" id="PIRSF037037">
    <property type="entry name" value="Kelch-like_protein_gigaxonin"/>
    <property type="match status" value="1"/>
</dbReference>
<dbReference type="InterPro" id="IPR017096">
    <property type="entry name" value="BTB-kelch_protein"/>
</dbReference>
<dbReference type="AlphaFoldDB" id="A0A9Q1BVG1"/>
<dbReference type="InterPro" id="IPR011333">
    <property type="entry name" value="SKP1/BTB/POZ_sf"/>
</dbReference>
<dbReference type="PANTHER" id="PTHR45632:SF3">
    <property type="entry name" value="KELCH-LIKE PROTEIN 32"/>
    <property type="match status" value="1"/>
</dbReference>
<organism evidence="4 5">
    <name type="scientific">Holothuria leucospilota</name>
    <name type="common">Black long sea cucumber</name>
    <name type="synonym">Mertensiothuria leucospilota</name>
    <dbReference type="NCBI Taxonomy" id="206669"/>
    <lineage>
        <taxon>Eukaryota</taxon>
        <taxon>Metazoa</taxon>
        <taxon>Echinodermata</taxon>
        <taxon>Eleutherozoa</taxon>
        <taxon>Echinozoa</taxon>
        <taxon>Holothuroidea</taxon>
        <taxon>Aspidochirotacea</taxon>
        <taxon>Aspidochirotida</taxon>
        <taxon>Holothuriidae</taxon>
        <taxon>Holothuria</taxon>
    </lineage>
</organism>
<feature type="domain" description="BTB" evidence="3">
    <location>
        <begin position="52"/>
        <end position="131"/>
    </location>
</feature>
<proteinExistence type="predicted"/>
<dbReference type="InterPro" id="IPR015915">
    <property type="entry name" value="Kelch-typ_b-propeller"/>
</dbReference>
<protein>
    <submittedName>
        <fullName evidence="4">Kelch-like protein 3</fullName>
    </submittedName>
</protein>
<evidence type="ECO:0000313" key="5">
    <source>
        <dbReference type="Proteomes" id="UP001152320"/>
    </source>
</evidence>
<dbReference type="Proteomes" id="UP001152320">
    <property type="component" value="Chromosome 11"/>
</dbReference>
<dbReference type="EMBL" id="JAIZAY010000011">
    <property type="protein sequence ID" value="KAJ8033354.1"/>
    <property type="molecule type" value="Genomic_DNA"/>
</dbReference>
<dbReference type="SMART" id="SM00612">
    <property type="entry name" value="Kelch"/>
    <property type="match status" value="4"/>
</dbReference>
<evidence type="ECO:0000256" key="1">
    <source>
        <dbReference type="ARBA" id="ARBA00022441"/>
    </source>
</evidence>
<dbReference type="CDD" id="cd14733">
    <property type="entry name" value="BACK"/>
    <property type="match status" value="1"/>
</dbReference>
<dbReference type="OrthoDB" id="6482909at2759"/>
<dbReference type="Gene3D" id="1.25.40.420">
    <property type="match status" value="1"/>
</dbReference>
<evidence type="ECO:0000259" key="3">
    <source>
        <dbReference type="PROSITE" id="PS50097"/>
    </source>
</evidence>
<dbReference type="SUPFAM" id="SSF117281">
    <property type="entry name" value="Kelch motif"/>
    <property type="match status" value="1"/>
</dbReference>